<evidence type="ECO:0000256" key="1">
    <source>
        <dbReference type="SAM" id="MobiDB-lite"/>
    </source>
</evidence>
<dbReference type="Proteomes" id="UP000237438">
    <property type="component" value="Unassembled WGS sequence"/>
</dbReference>
<protein>
    <recommendedName>
        <fullName evidence="4">Roadblock/LAMTOR2 domain-containing protein</fullName>
    </recommendedName>
</protein>
<gene>
    <name evidence="2" type="ORF">EPUL_002529</name>
</gene>
<dbReference type="Gene3D" id="3.30.450.30">
    <property type="entry name" value="Dynein light chain 2a, cytoplasmic"/>
    <property type="match status" value="1"/>
</dbReference>
<feature type="region of interest" description="Disordered" evidence="1">
    <location>
        <begin position="127"/>
        <end position="147"/>
    </location>
</feature>
<name>A0A2S4PVP0_9PEZI</name>
<comment type="caution">
    <text evidence="2">The sequence shown here is derived from an EMBL/GenBank/DDBJ whole genome shotgun (WGS) entry which is preliminary data.</text>
</comment>
<dbReference type="OrthoDB" id="271745at2759"/>
<keyword evidence="3" id="KW-1185">Reference proteome</keyword>
<sequence length="190" mass="20535">MPQTMLLTKNLTDFLSKNTNPTIPTLLLVSPAGKLLSSSSSLPASRLRTQATLSHSLWTLYFPSVGFISAALPASEQEAADKHELSVITIQLTHGLMIIRALKCGLLFVAINTCDIIFRQSASLSIASTPPSSSRGGGNSFDSIIRAGTPKSREGQTVDIIQFKKQAEEVGKWLDNQLGDFKLYDGEGRL</sequence>
<dbReference type="EMBL" id="PEDP01000409">
    <property type="protein sequence ID" value="POS86103.1"/>
    <property type="molecule type" value="Genomic_DNA"/>
</dbReference>
<dbReference type="AlphaFoldDB" id="A0A2S4PVP0"/>
<evidence type="ECO:0000313" key="2">
    <source>
        <dbReference type="EMBL" id="POS86103.1"/>
    </source>
</evidence>
<accession>A0A2S4PVP0</accession>
<organism evidence="2 3">
    <name type="scientific">Erysiphe pulchra</name>
    <dbReference type="NCBI Taxonomy" id="225359"/>
    <lineage>
        <taxon>Eukaryota</taxon>
        <taxon>Fungi</taxon>
        <taxon>Dikarya</taxon>
        <taxon>Ascomycota</taxon>
        <taxon>Pezizomycotina</taxon>
        <taxon>Leotiomycetes</taxon>
        <taxon>Erysiphales</taxon>
        <taxon>Erysiphaceae</taxon>
        <taxon>Erysiphe</taxon>
    </lineage>
</organism>
<evidence type="ECO:0000313" key="3">
    <source>
        <dbReference type="Proteomes" id="UP000237438"/>
    </source>
</evidence>
<dbReference type="STRING" id="225359.A0A2S4PVP0"/>
<reference evidence="2 3" key="1">
    <citation type="submission" date="2017-10" db="EMBL/GenBank/DDBJ databases">
        <title>Development of genomic resources for the powdery mildew, Erysiphe pulchra.</title>
        <authorList>
            <person name="Wadl P.A."/>
            <person name="Mack B.M."/>
            <person name="Moore G."/>
            <person name="Beltz S.B."/>
        </authorList>
    </citation>
    <scope>NUCLEOTIDE SEQUENCE [LARGE SCALE GENOMIC DNA]</scope>
    <source>
        <strain evidence="2">Cflorida</strain>
    </source>
</reference>
<evidence type="ECO:0008006" key="4">
    <source>
        <dbReference type="Google" id="ProtNLM"/>
    </source>
</evidence>
<proteinExistence type="predicted"/>